<proteinExistence type="predicted"/>
<accession>A0A2S4U9Q9</accession>
<dbReference type="OrthoDB" id="10051416at2759"/>
<dbReference type="AlphaFoldDB" id="A0A2S4U9Q9"/>
<dbReference type="PANTHER" id="PTHR32085">
    <property type="entry name" value="PROTEIN CSF1"/>
    <property type="match status" value="1"/>
</dbReference>
<organism evidence="1 2">
    <name type="scientific">Puccinia striiformis</name>
    <dbReference type="NCBI Taxonomy" id="27350"/>
    <lineage>
        <taxon>Eukaryota</taxon>
        <taxon>Fungi</taxon>
        <taxon>Dikarya</taxon>
        <taxon>Basidiomycota</taxon>
        <taxon>Pucciniomycotina</taxon>
        <taxon>Pucciniomycetes</taxon>
        <taxon>Pucciniales</taxon>
        <taxon>Pucciniaceae</taxon>
        <taxon>Puccinia</taxon>
    </lineage>
</organism>
<keyword evidence="2" id="KW-1185">Reference proteome</keyword>
<protein>
    <submittedName>
        <fullName evidence="1">Uncharacterized protein</fullName>
    </submittedName>
</protein>
<name>A0A2S4U9Q9_9BASI</name>
<sequence>MRCIYNLNSPVSELSIELKWLRLSRTSNKLGRMLKISILQVNLLLQRLIFAGRCSQFGLAIPLDDPPSDSSQDLDVPSPQGFKGAALFISFTQLVTWSRLGQTAQASVELFAIQSVSQLDPSLVEHFESASHETRNAIFVPHLDIRFGLTARPQSATLLAVKASAPSGITIDMSPSILLIIHAFLDVYERDSHLLVNLLESHTQSSDVDASRHERRLTVEPSISLSRYNN</sequence>
<reference evidence="2" key="3">
    <citation type="journal article" date="2018" name="Mol. Plant Microbe Interact.">
        <title>Genome sequence resources for the wheat stripe rust pathogen (Puccinia striiformis f. sp. tritici) and the barley stripe rust pathogen (Puccinia striiformis f. sp. hordei).</title>
        <authorList>
            <person name="Xia C."/>
            <person name="Wang M."/>
            <person name="Yin C."/>
            <person name="Cornejo O.E."/>
            <person name="Hulbert S.H."/>
            <person name="Chen X."/>
        </authorList>
    </citation>
    <scope>NUCLEOTIDE SEQUENCE [LARGE SCALE GENOMIC DNA]</scope>
    <source>
        <strain evidence="2">93TX-2</strain>
    </source>
</reference>
<evidence type="ECO:0000313" key="1">
    <source>
        <dbReference type="EMBL" id="POV94017.1"/>
    </source>
</evidence>
<dbReference type="GO" id="GO:0006113">
    <property type="term" value="P:fermentation"/>
    <property type="evidence" value="ECO:0007669"/>
    <property type="project" value="InterPro"/>
</dbReference>
<reference evidence="2" key="2">
    <citation type="journal article" date="2018" name="BMC Genomics">
        <title>Genomic insights into host adaptation between the wheat stripe rust pathogen (Puccinia striiformis f. sp. tritici) and the barley stripe rust pathogen (Puccinia striiformis f. sp. hordei).</title>
        <authorList>
            <person name="Xia C."/>
            <person name="Wang M."/>
            <person name="Yin C."/>
            <person name="Cornejo O.E."/>
            <person name="Hulbert S.H."/>
            <person name="Chen X."/>
        </authorList>
    </citation>
    <scope>NUCLEOTIDE SEQUENCE [LARGE SCALE GENOMIC DNA]</scope>
    <source>
        <strain evidence="2">93TX-2</strain>
    </source>
</reference>
<comment type="caution">
    <text evidence="1">The sequence shown here is derived from an EMBL/GenBank/DDBJ whole genome shotgun (WGS) entry which is preliminary data.</text>
</comment>
<dbReference type="InterPro" id="IPR029636">
    <property type="entry name" value="Csf1"/>
</dbReference>
<gene>
    <name evidence="1" type="ORF">PSHT_16485</name>
</gene>
<dbReference type="VEuPathDB" id="FungiDB:PSHT_16485"/>
<dbReference type="Proteomes" id="UP000238274">
    <property type="component" value="Unassembled WGS sequence"/>
</dbReference>
<dbReference type="GO" id="GO:0016020">
    <property type="term" value="C:membrane"/>
    <property type="evidence" value="ECO:0007669"/>
    <property type="project" value="InterPro"/>
</dbReference>
<evidence type="ECO:0000313" key="2">
    <source>
        <dbReference type="Proteomes" id="UP000238274"/>
    </source>
</evidence>
<dbReference type="EMBL" id="PKSM01000537">
    <property type="protein sequence ID" value="POV94017.1"/>
    <property type="molecule type" value="Genomic_DNA"/>
</dbReference>
<dbReference type="PANTHER" id="PTHR32085:SF3">
    <property type="entry name" value="PROTEIN CSF1"/>
    <property type="match status" value="1"/>
</dbReference>
<reference evidence="1 2" key="1">
    <citation type="submission" date="2017-12" db="EMBL/GenBank/DDBJ databases">
        <title>Gene loss provides genomic basis for host adaptation in cereal stripe rust fungi.</title>
        <authorList>
            <person name="Xia C."/>
        </authorList>
    </citation>
    <scope>NUCLEOTIDE SEQUENCE [LARGE SCALE GENOMIC DNA]</scope>
    <source>
        <strain evidence="1 2">93TX-2</strain>
    </source>
</reference>